<feature type="domain" description="Calcineurin-like phosphoesterase" evidence="2">
    <location>
        <begin position="3"/>
        <end position="196"/>
    </location>
</feature>
<dbReference type="Pfam" id="PF00149">
    <property type="entry name" value="Metallophos"/>
    <property type="match status" value="1"/>
</dbReference>
<dbReference type="RefSeq" id="WP_145275050.1">
    <property type="nucleotide sequence ID" value="NZ_CP036426.1"/>
</dbReference>
<evidence type="ECO:0000256" key="1">
    <source>
        <dbReference type="ARBA" id="ARBA00022801"/>
    </source>
</evidence>
<organism evidence="3 4">
    <name type="scientific">Tautonia plasticadhaerens</name>
    <dbReference type="NCBI Taxonomy" id="2527974"/>
    <lineage>
        <taxon>Bacteria</taxon>
        <taxon>Pseudomonadati</taxon>
        <taxon>Planctomycetota</taxon>
        <taxon>Planctomycetia</taxon>
        <taxon>Isosphaerales</taxon>
        <taxon>Isosphaeraceae</taxon>
        <taxon>Tautonia</taxon>
    </lineage>
</organism>
<dbReference type="Proteomes" id="UP000317835">
    <property type="component" value="Chromosome"/>
</dbReference>
<dbReference type="AlphaFoldDB" id="A0A518H933"/>
<reference evidence="3 4" key="1">
    <citation type="submission" date="2019-02" db="EMBL/GenBank/DDBJ databases">
        <title>Deep-cultivation of Planctomycetes and their phenomic and genomic characterization uncovers novel biology.</title>
        <authorList>
            <person name="Wiegand S."/>
            <person name="Jogler M."/>
            <person name="Boedeker C."/>
            <person name="Pinto D."/>
            <person name="Vollmers J."/>
            <person name="Rivas-Marin E."/>
            <person name="Kohn T."/>
            <person name="Peeters S.H."/>
            <person name="Heuer A."/>
            <person name="Rast P."/>
            <person name="Oberbeckmann S."/>
            <person name="Bunk B."/>
            <person name="Jeske O."/>
            <person name="Meyerdierks A."/>
            <person name="Storesund J.E."/>
            <person name="Kallscheuer N."/>
            <person name="Luecker S."/>
            <person name="Lage O.M."/>
            <person name="Pohl T."/>
            <person name="Merkel B.J."/>
            <person name="Hornburger P."/>
            <person name="Mueller R.-W."/>
            <person name="Bruemmer F."/>
            <person name="Labrenz M."/>
            <person name="Spormann A.M."/>
            <person name="Op den Camp H."/>
            <person name="Overmann J."/>
            <person name="Amann R."/>
            <person name="Jetten M.S.M."/>
            <person name="Mascher T."/>
            <person name="Medema M.H."/>
            <person name="Devos D.P."/>
            <person name="Kaster A.-K."/>
            <person name="Ovreas L."/>
            <person name="Rohde M."/>
            <person name="Galperin M.Y."/>
            <person name="Jogler C."/>
        </authorList>
    </citation>
    <scope>NUCLEOTIDE SEQUENCE [LARGE SCALE GENOMIC DNA]</scope>
    <source>
        <strain evidence="3 4">ElP</strain>
    </source>
</reference>
<protein>
    <submittedName>
        <fullName evidence="3">Putative metallophosphoesterase YhaO</fullName>
    </submittedName>
</protein>
<keyword evidence="4" id="KW-1185">Reference proteome</keyword>
<evidence type="ECO:0000313" key="3">
    <source>
        <dbReference type="EMBL" id="QDV37353.1"/>
    </source>
</evidence>
<gene>
    <name evidence="3" type="primary">yhaO</name>
    <name evidence="3" type="ORF">ElP_52900</name>
</gene>
<dbReference type="InterPro" id="IPR041796">
    <property type="entry name" value="Mre11_N"/>
</dbReference>
<evidence type="ECO:0000259" key="2">
    <source>
        <dbReference type="Pfam" id="PF00149"/>
    </source>
</evidence>
<evidence type="ECO:0000313" key="4">
    <source>
        <dbReference type="Proteomes" id="UP000317835"/>
    </source>
</evidence>
<dbReference type="PANTHER" id="PTHR30337">
    <property type="entry name" value="COMPONENT OF ATP-DEPENDENT DSDNA EXONUCLEASE"/>
    <property type="match status" value="1"/>
</dbReference>
<dbReference type="KEGG" id="tpla:ElP_52900"/>
<dbReference type="SUPFAM" id="SSF56300">
    <property type="entry name" value="Metallo-dependent phosphatases"/>
    <property type="match status" value="1"/>
</dbReference>
<dbReference type="PANTHER" id="PTHR30337:SF7">
    <property type="entry name" value="PHOSPHOESTERASE"/>
    <property type="match status" value="1"/>
</dbReference>
<dbReference type="GO" id="GO:0016787">
    <property type="term" value="F:hydrolase activity"/>
    <property type="evidence" value="ECO:0007669"/>
    <property type="project" value="UniProtKB-KW"/>
</dbReference>
<dbReference type="OrthoDB" id="9773856at2"/>
<dbReference type="CDD" id="cd00840">
    <property type="entry name" value="MPP_Mre11_N"/>
    <property type="match status" value="1"/>
</dbReference>
<proteinExistence type="predicted"/>
<dbReference type="EMBL" id="CP036426">
    <property type="protein sequence ID" value="QDV37353.1"/>
    <property type="molecule type" value="Genomic_DNA"/>
</dbReference>
<dbReference type="InterPro" id="IPR004843">
    <property type="entry name" value="Calcineurin-like_PHP"/>
</dbReference>
<name>A0A518H933_9BACT</name>
<dbReference type="InterPro" id="IPR050535">
    <property type="entry name" value="DNA_Repair-Maintenance_Comp"/>
</dbReference>
<sequence length="423" mass="47144">MPRFLHAADIHLDSPMCGLERYDGAPIDRIRTGTRRALERLVNLAIEQRVDFVLIAGDLYDGDWRDYNTGLFLRRTLGRLSEAGIPVYIIAGNHDAENRMTRSLSMPEGVKLLATDRPETVRVDSLDVAVHGQGFATPAVTIDLSASYPDPVRGCLNVGMLHTCVAGAEGHERYAPCAVDGLRAKGYDYWALGHIHLRHEVHDDPPIAFPGNLQGRHVRETGPKGCLIVDLEPGQGARSTFHRLDVMRWEVLDLDASGLSHPDDLLGRAAQAFREIIDLEDDPDRLIAVRVRVLGASAWHDRFMADGGRWINEIRAQGLDAGGDRLWVERVKLATRPPTRPDDDGGDGPIDALMRLVDSYRADDDRLRELAGRLSELRRKLPPEFSSGDDAVCLDDPDWLREMLDRVGPMLIHRLRAAREPLS</sequence>
<dbReference type="InterPro" id="IPR029052">
    <property type="entry name" value="Metallo-depent_PP-like"/>
</dbReference>
<dbReference type="Gene3D" id="3.60.21.10">
    <property type="match status" value="1"/>
</dbReference>
<keyword evidence="1" id="KW-0378">Hydrolase</keyword>
<accession>A0A518H933</accession>